<keyword evidence="2" id="KW-1185">Reference proteome</keyword>
<proteinExistence type="predicted"/>
<dbReference type="Proteomes" id="UP000288216">
    <property type="component" value="Unassembled WGS sequence"/>
</dbReference>
<protein>
    <submittedName>
        <fullName evidence="1">Uncharacterized protein</fullName>
    </submittedName>
</protein>
<gene>
    <name evidence="1" type="ORF">scyTo_0010003</name>
</gene>
<dbReference type="EMBL" id="BFAA01004228">
    <property type="protein sequence ID" value="GCB65760.1"/>
    <property type="molecule type" value="Genomic_DNA"/>
</dbReference>
<dbReference type="AlphaFoldDB" id="A0A401NY40"/>
<name>A0A401NY40_SCYTO</name>
<evidence type="ECO:0000313" key="2">
    <source>
        <dbReference type="Proteomes" id="UP000288216"/>
    </source>
</evidence>
<sequence length="111" mass="13010">MKGLDQSFLKSIEESTIPFHQLLRQMKKRTPSMNHVLITEVLKSLREELWSMSEQPQNSRLTDIHAQCIRRNVPLRQRAEKRTEAKATYTCQSSPQFGNKLPVRISLFTNR</sequence>
<organism evidence="1 2">
    <name type="scientific">Scyliorhinus torazame</name>
    <name type="common">Cloudy catshark</name>
    <name type="synonym">Catulus torazame</name>
    <dbReference type="NCBI Taxonomy" id="75743"/>
    <lineage>
        <taxon>Eukaryota</taxon>
        <taxon>Metazoa</taxon>
        <taxon>Chordata</taxon>
        <taxon>Craniata</taxon>
        <taxon>Vertebrata</taxon>
        <taxon>Chondrichthyes</taxon>
        <taxon>Elasmobranchii</taxon>
        <taxon>Galeomorphii</taxon>
        <taxon>Galeoidea</taxon>
        <taxon>Carcharhiniformes</taxon>
        <taxon>Scyliorhinidae</taxon>
        <taxon>Scyliorhinus</taxon>
    </lineage>
</organism>
<reference evidence="1 2" key="1">
    <citation type="journal article" date="2018" name="Nat. Ecol. Evol.">
        <title>Shark genomes provide insights into elasmobranch evolution and the origin of vertebrates.</title>
        <authorList>
            <person name="Hara Y"/>
            <person name="Yamaguchi K"/>
            <person name="Onimaru K"/>
            <person name="Kadota M"/>
            <person name="Koyanagi M"/>
            <person name="Keeley SD"/>
            <person name="Tatsumi K"/>
            <person name="Tanaka K"/>
            <person name="Motone F"/>
            <person name="Kageyama Y"/>
            <person name="Nozu R"/>
            <person name="Adachi N"/>
            <person name="Nishimura O"/>
            <person name="Nakagawa R"/>
            <person name="Tanegashima C"/>
            <person name="Kiyatake I"/>
            <person name="Matsumoto R"/>
            <person name="Murakumo K"/>
            <person name="Nishida K"/>
            <person name="Terakita A"/>
            <person name="Kuratani S"/>
            <person name="Sato K"/>
            <person name="Hyodo S Kuraku.S."/>
        </authorList>
    </citation>
    <scope>NUCLEOTIDE SEQUENCE [LARGE SCALE GENOMIC DNA]</scope>
</reference>
<comment type="caution">
    <text evidence="1">The sequence shown here is derived from an EMBL/GenBank/DDBJ whole genome shotgun (WGS) entry which is preliminary data.</text>
</comment>
<accession>A0A401NY40</accession>
<dbReference type="OrthoDB" id="9904016at2759"/>
<evidence type="ECO:0000313" key="1">
    <source>
        <dbReference type="EMBL" id="GCB65760.1"/>
    </source>
</evidence>